<feature type="compositionally biased region" description="Basic residues" evidence="1">
    <location>
        <begin position="1"/>
        <end position="12"/>
    </location>
</feature>
<feature type="compositionally biased region" description="Basic and acidic residues" evidence="1">
    <location>
        <begin position="22"/>
        <end position="46"/>
    </location>
</feature>
<dbReference type="InterPro" id="IPR025435">
    <property type="entry name" value="YfhD-like"/>
</dbReference>
<evidence type="ECO:0000256" key="1">
    <source>
        <dbReference type="SAM" id="MobiDB-lite"/>
    </source>
</evidence>
<organism evidence="2 3">
    <name type="scientific">Scopulibacillus cellulosilyticus</name>
    <dbReference type="NCBI Taxonomy" id="2665665"/>
    <lineage>
        <taxon>Bacteria</taxon>
        <taxon>Bacillati</taxon>
        <taxon>Bacillota</taxon>
        <taxon>Bacilli</taxon>
        <taxon>Bacillales</taxon>
        <taxon>Sporolactobacillaceae</taxon>
        <taxon>Scopulibacillus</taxon>
    </lineage>
</organism>
<comment type="caution">
    <text evidence="2">The sequence shown here is derived from an EMBL/GenBank/DDBJ whole genome shotgun (WGS) entry which is preliminary data.</text>
</comment>
<reference evidence="3" key="1">
    <citation type="journal article" date="2019" name="Int. J. Syst. Evol. Microbiol.">
        <title>The Global Catalogue of Microorganisms (GCM) 10K type strain sequencing project: providing services to taxonomists for standard genome sequencing and annotation.</title>
        <authorList>
            <consortium name="The Broad Institute Genomics Platform"/>
            <consortium name="The Broad Institute Genome Sequencing Center for Infectious Disease"/>
            <person name="Wu L."/>
            <person name="Ma J."/>
        </authorList>
    </citation>
    <scope>NUCLEOTIDE SEQUENCE [LARGE SCALE GENOMIC DNA]</scope>
    <source>
        <strain evidence="3">CGMCC 1.16305</strain>
    </source>
</reference>
<dbReference type="EMBL" id="JBHTCO010000013">
    <property type="protein sequence ID" value="MFC7393414.1"/>
    <property type="molecule type" value="Genomic_DNA"/>
</dbReference>
<protein>
    <submittedName>
        <fullName evidence="2">YfhD family protein</fullName>
    </submittedName>
</protein>
<sequence length="60" mass="7091">MGRSHHRKKRDKNKQDLPQTPKYEKNPDGQDLELAKELSDRYELKAKPGFPPMDVERKSK</sequence>
<name>A0ABW2PW84_9BACL</name>
<dbReference type="RefSeq" id="WP_380965904.1">
    <property type="nucleotide sequence ID" value="NZ_JBHTCO010000013.1"/>
</dbReference>
<evidence type="ECO:0000313" key="3">
    <source>
        <dbReference type="Proteomes" id="UP001596505"/>
    </source>
</evidence>
<dbReference type="Pfam" id="PF14151">
    <property type="entry name" value="YfhD"/>
    <property type="match status" value="1"/>
</dbReference>
<dbReference type="Proteomes" id="UP001596505">
    <property type="component" value="Unassembled WGS sequence"/>
</dbReference>
<gene>
    <name evidence="2" type="ORF">ACFQRG_10645</name>
</gene>
<accession>A0ABW2PW84</accession>
<feature type="region of interest" description="Disordered" evidence="1">
    <location>
        <begin position="1"/>
        <end position="60"/>
    </location>
</feature>
<proteinExistence type="predicted"/>
<evidence type="ECO:0000313" key="2">
    <source>
        <dbReference type="EMBL" id="MFC7393414.1"/>
    </source>
</evidence>
<keyword evidence="3" id="KW-1185">Reference proteome</keyword>